<dbReference type="RefSeq" id="WP_006899758.1">
    <property type="nucleotide sequence ID" value="NZ_CAACYD010000006.1"/>
</dbReference>
<feature type="transmembrane region" description="Helical" evidence="1">
    <location>
        <begin position="46"/>
        <end position="67"/>
    </location>
</feature>
<keyword evidence="1" id="KW-0812">Transmembrane</keyword>
<name>A0ABD7V0Z5_9ACTN</name>
<feature type="transmembrane region" description="Helical" evidence="1">
    <location>
        <begin position="21"/>
        <end position="40"/>
    </location>
</feature>
<proteinExistence type="predicted"/>
<dbReference type="EMBL" id="CAACYD010000006">
    <property type="protein sequence ID" value="VFA87885.1"/>
    <property type="molecule type" value="Genomic_DNA"/>
</dbReference>
<dbReference type="AlphaFoldDB" id="A0ABD7V0Z5"/>
<protein>
    <submittedName>
        <fullName evidence="2">Uncharacterized protein</fullName>
    </submittedName>
</protein>
<gene>
    <name evidence="2" type="ORF">NCTC8139_01426</name>
</gene>
<dbReference type="Proteomes" id="UP000360750">
    <property type="component" value="Unassembled WGS sequence"/>
</dbReference>
<keyword evidence="1" id="KW-1133">Transmembrane helix</keyword>
<accession>A0ABD7V0Z5</accession>
<organism evidence="2 3">
    <name type="scientific">Gordonia paraffinivorans</name>
    <dbReference type="NCBI Taxonomy" id="175628"/>
    <lineage>
        <taxon>Bacteria</taxon>
        <taxon>Bacillati</taxon>
        <taxon>Actinomycetota</taxon>
        <taxon>Actinomycetes</taxon>
        <taxon>Mycobacteriales</taxon>
        <taxon>Gordoniaceae</taxon>
        <taxon>Gordonia</taxon>
    </lineage>
</organism>
<evidence type="ECO:0000313" key="2">
    <source>
        <dbReference type="EMBL" id="VFA87885.1"/>
    </source>
</evidence>
<sequence>MAIRHFHHESHGNHPMSFVGFVLTLAGFLAAALWLVHMAAGNSGYAAISAAVMVVAFAGAVAIFYTIGHRYHHSPVLPDNTPAETERYLRKYRRRH</sequence>
<reference evidence="2 3" key="1">
    <citation type="submission" date="2019-02" db="EMBL/GenBank/DDBJ databases">
        <authorList>
            <consortium name="Pathogen Informatics"/>
        </authorList>
    </citation>
    <scope>NUCLEOTIDE SEQUENCE [LARGE SCALE GENOMIC DNA]</scope>
    <source>
        <strain evidence="2 3">3012STDY6756503</strain>
    </source>
</reference>
<comment type="caution">
    <text evidence="2">The sequence shown here is derived from an EMBL/GenBank/DDBJ whole genome shotgun (WGS) entry which is preliminary data.</text>
</comment>
<keyword evidence="1" id="KW-0472">Membrane</keyword>
<dbReference type="GeneID" id="60749451"/>
<evidence type="ECO:0000313" key="3">
    <source>
        <dbReference type="Proteomes" id="UP000360750"/>
    </source>
</evidence>
<evidence type="ECO:0000256" key="1">
    <source>
        <dbReference type="SAM" id="Phobius"/>
    </source>
</evidence>